<evidence type="ECO:0000313" key="2">
    <source>
        <dbReference type="Proteomes" id="UP001315860"/>
    </source>
</evidence>
<dbReference type="PROSITE" id="PS51257">
    <property type="entry name" value="PROKAR_LIPOPROTEIN"/>
    <property type="match status" value="1"/>
</dbReference>
<accession>A0ABY5KGM0</accession>
<keyword evidence="2" id="KW-1185">Reference proteome</keyword>
<reference evidence="1 2" key="1">
    <citation type="submission" date="2022-07" db="EMBL/GenBank/DDBJ databases">
        <title>Novel species in genus Aeromicrobium.</title>
        <authorList>
            <person name="Ye L."/>
        </authorList>
    </citation>
    <scope>NUCLEOTIDE SEQUENCE [LARGE SCALE GENOMIC DNA]</scope>
    <source>
        <strain evidence="2">zg-Y50</strain>
    </source>
</reference>
<evidence type="ECO:0000313" key="1">
    <source>
        <dbReference type="EMBL" id="UUI68985.1"/>
    </source>
</evidence>
<name>A0ABY5KGM0_9ACTN</name>
<organism evidence="1 2">
    <name type="scientific">Aeromicrobium duanguangcaii</name>
    <dbReference type="NCBI Taxonomy" id="2968086"/>
    <lineage>
        <taxon>Bacteria</taxon>
        <taxon>Bacillati</taxon>
        <taxon>Actinomycetota</taxon>
        <taxon>Actinomycetes</taxon>
        <taxon>Propionibacteriales</taxon>
        <taxon>Nocardioidaceae</taxon>
        <taxon>Aeromicrobium</taxon>
    </lineage>
</organism>
<protein>
    <recommendedName>
        <fullName evidence="3">DUF4878 domain-containing protein</fullName>
    </recommendedName>
</protein>
<sequence>MRISWLVPVLLGAVLLGGCADRGDDPDRPATTTASPSASAAERTLRDYLLAADAGDCDEVKETVLLPEQVECADVRDQKGRWSGGDVDLETVPMEAEVVETSATVTVDWPKDPEDVWSLEHVDGSWRVVNADAGDGV</sequence>
<evidence type="ECO:0008006" key="3">
    <source>
        <dbReference type="Google" id="ProtNLM"/>
    </source>
</evidence>
<dbReference type="EMBL" id="CP101990">
    <property type="protein sequence ID" value="UUI68985.1"/>
    <property type="molecule type" value="Genomic_DNA"/>
</dbReference>
<gene>
    <name evidence="1" type="ORF">NP095_02430</name>
</gene>
<proteinExistence type="predicted"/>
<dbReference type="RefSeq" id="WP_232417634.1">
    <property type="nucleotide sequence ID" value="NZ_CP101990.1"/>
</dbReference>
<dbReference type="Proteomes" id="UP001315860">
    <property type="component" value="Chromosome"/>
</dbReference>